<feature type="domain" description="RRM" evidence="10">
    <location>
        <begin position="15"/>
        <end position="98"/>
    </location>
</feature>
<gene>
    <name evidence="11" type="ORF">U0070_008740</name>
</gene>
<dbReference type="Pfam" id="PF25517">
    <property type="entry name" value="DSRM_RDM1"/>
    <property type="match status" value="1"/>
</dbReference>
<keyword evidence="8" id="KW-0539">Nucleus</keyword>
<dbReference type="GO" id="GO:0006302">
    <property type="term" value="P:double-strand break repair"/>
    <property type="evidence" value="ECO:0007669"/>
    <property type="project" value="UniProtKB-ARBA"/>
</dbReference>
<dbReference type="GO" id="GO:0006310">
    <property type="term" value="P:DNA recombination"/>
    <property type="evidence" value="ECO:0007669"/>
    <property type="project" value="UniProtKB-ARBA"/>
</dbReference>
<dbReference type="SUPFAM" id="SSF54928">
    <property type="entry name" value="RNA-binding domain, RBD"/>
    <property type="match status" value="1"/>
</dbReference>
<sequence length="302" mass="32974">MAELISFAVPTQSDKVLLVWELSAGPPAEALSHSLAAVFSQFGLLYSVRVFPNAAVARPGFYAIIKFYSSRDAQKAQKACDGKPLFQTSPVKVRLSTRHKALQHRTFALNSSRCQELANYYFGFNGWSKRIIRVMKSTLEGLESNPSQLQELPGPEDEALTGPVQKRIFRFFCAVEVVLPPYGCKSPGVGIAEEPLHQPEEEGQSSFLMKRKTAQKLAIQSALADAFQKLAIVVLESGKVAVEYRPGEESIDAEGEEDLQSLIQVRGDRALGVPSGVVRTHPASRTALGSILKEVQTGSALK</sequence>
<evidence type="ECO:0000256" key="2">
    <source>
        <dbReference type="ARBA" id="ARBA00004604"/>
    </source>
</evidence>
<dbReference type="Gene3D" id="3.30.390.80">
    <property type="entry name" value="DNA repair protein Rad52/59/22"/>
    <property type="match status" value="1"/>
</dbReference>
<comment type="subunit">
    <text evidence="3">Homodimer.</text>
</comment>
<proteinExistence type="predicted"/>
<dbReference type="GO" id="GO:0003677">
    <property type="term" value="F:DNA binding"/>
    <property type="evidence" value="ECO:0007669"/>
    <property type="project" value="UniProtKB-KW"/>
</dbReference>
<keyword evidence="12" id="KW-1185">Reference proteome</keyword>
<comment type="subcellular location">
    <subcellularLocation>
        <location evidence="1">Cytoplasm</location>
    </subcellularLocation>
    <subcellularLocation>
        <location evidence="2">Nucleus</location>
        <location evidence="2">Nucleolus</location>
    </subcellularLocation>
</comment>
<keyword evidence="6 9" id="KW-0694">RNA-binding</keyword>
<dbReference type="FunFam" id="3.30.390.80:FF:000002">
    <property type="entry name" value="RAD52 motif containing 1"/>
    <property type="match status" value="1"/>
</dbReference>
<dbReference type="GO" id="GO:0003723">
    <property type="term" value="F:RNA binding"/>
    <property type="evidence" value="ECO:0007669"/>
    <property type="project" value="UniProtKB-UniRule"/>
</dbReference>
<evidence type="ECO:0000259" key="10">
    <source>
        <dbReference type="PROSITE" id="PS50102"/>
    </source>
</evidence>
<evidence type="ECO:0000313" key="12">
    <source>
        <dbReference type="Proteomes" id="UP001488838"/>
    </source>
</evidence>
<dbReference type="InterPro" id="IPR012677">
    <property type="entry name" value="Nucleotide-bd_a/b_plait_sf"/>
</dbReference>
<dbReference type="InterPro" id="IPR057652">
    <property type="entry name" value="DSRM_RDM1"/>
</dbReference>
<dbReference type="EMBL" id="JBBHLL010000472">
    <property type="protein sequence ID" value="KAK7802200.1"/>
    <property type="molecule type" value="Genomic_DNA"/>
</dbReference>
<evidence type="ECO:0000256" key="8">
    <source>
        <dbReference type="ARBA" id="ARBA00023242"/>
    </source>
</evidence>
<dbReference type="PANTHER" id="PTHR31164:SF1">
    <property type="entry name" value="RAD52 MOTIF-CONTAINING PROTEIN 1"/>
    <property type="match status" value="1"/>
</dbReference>
<organism evidence="11 12">
    <name type="scientific">Myodes glareolus</name>
    <name type="common">Bank vole</name>
    <name type="synonym">Clethrionomys glareolus</name>
    <dbReference type="NCBI Taxonomy" id="447135"/>
    <lineage>
        <taxon>Eukaryota</taxon>
        <taxon>Metazoa</taxon>
        <taxon>Chordata</taxon>
        <taxon>Craniata</taxon>
        <taxon>Vertebrata</taxon>
        <taxon>Euteleostomi</taxon>
        <taxon>Mammalia</taxon>
        <taxon>Eutheria</taxon>
        <taxon>Euarchontoglires</taxon>
        <taxon>Glires</taxon>
        <taxon>Rodentia</taxon>
        <taxon>Myomorpha</taxon>
        <taxon>Muroidea</taxon>
        <taxon>Cricetidae</taxon>
        <taxon>Arvicolinae</taxon>
        <taxon>Myodes</taxon>
    </lineage>
</organism>
<dbReference type="PANTHER" id="PTHR31164">
    <property type="entry name" value="RAD52 MOTIF-CONTAINING PROTEIN 1"/>
    <property type="match status" value="1"/>
</dbReference>
<dbReference type="InterPro" id="IPR042525">
    <property type="entry name" value="Rad52_Rad59_Rad22_sf"/>
</dbReference>
<keyword evidence="5" id="KW-0963">Cytoplasm</keyword>
<evidence type="ECO:0000256" key="5">
    <source>
        <dbReference type="ARBA" id="ARBA00022490"/>
    </source>
</evidence>
<evidence type="ECO:0000256" key="3">
    <source>
        <dbReference type="ARBA" id="ARBA00011738"/>
    </source>
</evidence>
<dbReference type="GO" id="GO:0005737">
    <property type="term" value="C:cytoplasm"/>
    <property type="evidence" value="ECO:0007669"/>
    <property type="project" value="UniProtKB-SubCell"/>
</dbReference>
<dbReference type="Proteomes" id="UP001488838">
    <property type="component" value="Unassembled WGS sequence"/>
</dbReference>
<name>A0AAW0HKQ2_MYOGA</name>
<dbReference type="InterPro" id="IPR035979">
    <property type="entry name" value="RBD_domain_sf"/>
</dbReference>
<keyword evidence="7" id="KW-0238">DNA-binding</keyword>
<dbReference type="Gene3D" id="3.30.70.330">
    <property type="match status" value="1"/>
</dbReference>
<dbReference type="SUPFAM" id="SSF54768">
    <property type="entry name" value="dsRNA-binding domain-like"/>
    <property type="match status" value="1"/>
</dbReference>
<evidence type="ECO:0000256" key="6">
    <source>
        <dbReference type="ARBA" id="ARBA00022884"/>
    </source>
</evidence>
<dbReference type="InterPro" id="IPR034200">
    <property type="entry name" value="RDM1_RRM"/>
</dbReference>
<evidence type="ECO:0000256" key="4">
    <source>
        <dbReference type="ARBA" id="ARBA00013723"/>
    </source>
</evidence>
<dbReference type="PROSITE" id="PS50102">
    <property type="entry name" value="RRM"/>
    <property type="match status" value="1"/>
</dbReference>
<dbReference type="Pfam" id="PF00076">
    <property type="entry name" value="RRM_1"/>
    <property type="match status" value="1"/>
</dbReference>
<reference evidence="11 12" key="1">
    <citation type="journal article" date="2023" name="bioRxiv">
        <title>Conserved and derived expression patterns and positive selection on dental genes reveal complex evolutionary context of ever-growing rodent molars.</title>
        <authorList>
            <person name="Calamari Z.T."/>
            <person name="Song A."/>
            <person name="Cohen E."/>
            <person name="Akter M."/>
            <person name="Roy R.D."/>
            <person name="Hallikas O."/>
            <person name="Christensen M.M."/>
            <person name="Li P."/>
            <person name="Marangoni P."/>
            <person name="Jernvall J."/>
            <person name="Klein O.D."/>
        </authorList>
    </citation>
    <scope>NUCLEOTIDE SEQUENCE [LARGE SCALE GENOMIC DNA]</scope>
    <source>
        <strain evidence="11">V071</strain>
    </source>
</reference>
<dbReference type="InterPro" id="IPR040224">
    <property type="entry name" value="RDM1"/>
</dbReference>
<dbReference type="SMART" id="SM00360">
    <property type="entry name" value="RRM"/>
    <property type="match status" value="1"/>
</dbReference>
<dbReference type="InterPro" id="IPR000504">
    <property type="entry name" value="RRM_dom"/>
</dbReference>
<evidence type="ECO:0000256" key="9">
    <source>
        <dbReference type="PROSITE-ProRule" id="PRU00176"/>
    </source>
</evidence>
<dbReference type="AlphaFoldDB" id="A0AAW0HKQ2"/>
<evidence type="ECO:0000256" key="1">
    <source>
        <dbReference type="ARBA" id="ARBA00004496"/>
    </source>
</evidence>
<evidence type="ECO:0000256" key="7">
    <source>
        <dbReference type="ARBA" id="ARBA00023125"/>
    </source>
</evidence>
<dbReference type="CDD" id="cd12364">
    <property type="entry name" value="RRM_RDM1"/>
    <property type="match status" value="1"/>
</dbReference>
<accession>A0AAW0HKQ2</accession>
<comment type="caution">
    <text evidence="11">The sequence shown here is derived from an EMBL/GenBank/DDBJ whole genome shotgun (WGS) entry which is preliminary data.</text>
</comment>
<dbReference type="GO" id="GO:0005730">
    <property type="term" value="C:nucleolus"/>
    <property type="evidence" value="ECO:0007669"/>
    <property type="project" value="UniProtKB-SubCell"/>
</dbReference>
<protein>
    <recommendedName>
        <fullName evidence="4">RAD52 motif-containing protein 1</fullName>
    </recommendedName>
</protein>
<evidence type="ECO:0000313" key="11">
    <source>
        <dbReference type="EMBL" id="KAK7802200.1"/>
    </source>
</evidence>